<name>A0ACD3YLN0_FUSSC</name>
<gene>
    <name evidence="1" type="ORF">LCI18_000777</name>
</gene>
<evidence type="ECO:0000313" key="1">
    <source>
        <dbReference type="EMBL" id="UPK89842.1"/>
    </source>
</evidence>
<dbReference type="EMBL" id="CP090030">
    <property type="protein sequence ID" value="UPK89842.1"/>
    <property type="molecule type" value="Genomic_DNA"/>
</dbReference>
<organism evidence="1 2">
    <name type="scientific">Fusarium solani subsp. cucurbitae</name>
    <name type="common">Neocosmosporum cucurbitae</name>
    <dbReference type="NCBI Taxonomy" id="2747967"/>
    <lineage>
        <taxon>Eukaryota</taxon>
        <taxon>Fungi</taxon>
        <taxon>Dikarya</taxon>
        <taxon>Ascomycota</taxon>
        <taxon>Pezizomycotina</taxon>
        <taxon>Sordariomycetes</taxon>
        <taxon>Hypocreomycetidae</taxon>
        <taxon>Hypocreales</taxon>
        <taxon>Nectriaceae</taxon>
        <taxon>Fusarium</taxon>
        <taxon>Fusarium solani species complex</taxon>
    </lineage>
</organism>
<evidence type="ECO:0000313" key="2">
    <source>
        <dbReference type="Proteomes" id="UP000830768"/>
    </source>
</evidence>
<accession>A0ACD3YLN0</accession>
<reference evidence="1" key="1">
    <citation type="submission" date="2021-11" db="EMBL/GenBank/DDBJ databases">
        <title>Fusarium solani-melongenae Genome sequencing and assembly.</title>
        <authorList>
            <person name="Xie S."/>
            <person name="Huang L."/>
            <person name="Zhang X."/>
        </authorList>
    </citation>
    <scope>NUCLEOTIDE SEQUENCE</scope>
    <source>
        <strain evidence="1">CRI 24-3</strain>
    </source>
</reference>
<sequence>MTDDDSFLCHPLPYPARDKVFCKQIFRPTQPTLFFISFSTSNPLNDHHTSKYIMSQRQQQQSNAPAPAQTQTETPKEPETGEPAPRILRLRGAHSSNGRSVQWAEDVVDNEGLGRKSSKVCCIYHKPKPVDESSDESSSDSSSGSDSDSEPEGARPAGGKRQSCGHGHDHGRRGRKSGGKGKEKRAPSPNAYEKVPKPKPKDGPDGTSS</sequence>
<dbReference type="Proteomes" id="UP000830768">
    <property type="component" value="Chromosome 1"/>
</dbReference>
<keyword evidence="2" id="KW-1185">Reference proteome</keyword>
<proteinExistence type="predicted"/>
<protein>
    <submittedName>
        <fullName evidence="1">Uncharacterized protein</fullName>
    </submittedName>
</protein>